<reference evidence="2" key="1">
    <citation type="submission" date="2021-06" db="EMBL/GenBank/DDBJ databases">
        <authorList>
            <person name="Kallberg Y."/>
            <person name="Tangrot J."/>
            <person name="Rosling A."/>
        </authorList>
    </citation>
    <scope>NUCLEOTIDE SEQUENCE</scope>
    <source>
        <strain evidence="2">IN212</strain>
    </source>
</reference>
<proteinExistence type="predicted"/>
<evidence type="ECO:0000259" key="1">
    <source>
        <dbReference type="Pfam" id="PF02230"/>
    </source>
</evidence>
<feature type="domain" description="Phospholipase/carboxylesterase/thioesterase" evidence="1">
    <location>
        <begin position="19"/>
        <end position="72"/>
    </location>
</feature>
<gene>
    <name evidence="2" type="ORF">RFULGI_LOCUS15649</name>
</gene>
<comment type="caution">
    <text evidence="2">The sequence shown here is derived from an EMBL/GenBank/DDBJ whole genome shotgun (WGS) entry which is preliminary data.</text>
</comment>
<dbReference type="EMBL" id="CAJVPZ010051441">
    <property type="protein sequence ID" value="CAG8779053.1"/>
    <property type="molecule type" value="Genomic_DNA"/>
</dbReference>
<feature type="non-terminal residue" evidence="2">
    <location>
        <position position="1"/>
    </location>
</feature>
<dbReference type="InterPro" id="IPR029058">
    <property type="entry name" value="AB_hydrolase_fold"/>
</dbReference>
<dbReference type="GO" id="GO:0016787">
    <property type="term" value="F:hydrolase activity"/>
    <property type="evidence" value="ECO:0007669"/>
    <property type="project" value="InterPro"/>
</dbReference>
<dbReference type="Proteomes" id="UP000789396">
    <property type="component" value="Unassembled WGS sequence"/>
</dbReference>
<feature type="non-terminal residue" evidence="2">
    <location>
        <position position="102"/>
    </location>
</feature>
<dbReference type="AlphaFoldDB" id="A0A9N9JFI5"/>
<organism evidence="2 3">
    <name type="scientific">Racocetra fulgida</name>
    <dbReference type="NCBI Taxonomy" id="60492"/>
    <lineage>
        <taxon>Eukaryota</taxon>
        <taxon>Fungi</taxon>
        <taxon>Fungi incertae sedis</taxon>
        <taxon>Mucoromycota</taxon>
        <taxon>Glomeromycotina</taxon>
        <taxon>Glomeromycetes</taxon>
        <taxon>Diversisporales</taxon>
        <taxon>Gigasporaceae</taxon>
        <taxon>Racocetra</taxon>
    </lineage>
</organism>
<accession>A0A9N9JFI5</accession>
<protein>
    <submittedName>
        <fullName evidence="2">4451_t:CDS:1</fullName>
    </submittedName>
</protein>
<dbReference type="Gene3D" id="3.40.50.1820">
    <property type="entry name" value="alpha/beta hydrolase"/>
    <property type="match status" value="1"/>
</dbReference>
<dbReference type="SUPFAM" id="SSF53474">
    <property type="entry name" value="alpha/beta-Hydrolases"/>
    <property type="match status" value="1"/>
</dbReference>
<dbReference type="InterPro" id="IPR003140">
    <property type="entry name" value="PLipase/COase/thioEstase"/>
</dbReference>
<dbReference type="Pfam" id="PF02230">
    <property type="entry name" value="Abhydrolase_2"/>
    <property type="match status" value="1"/>
</dbReference>
<evidence type="ECO:0000313" key="2">
    <source>
        <dbReference type="EMBL" id="CAG8779053.1"/>
    </source>
</evidence>
<name>A0A9N9JFI5_9GLOM</name>
<evidence type="ECO:0000313" key="3">
    <source>
        <dbReference type="Proteomes" id="UP000789396"/>
    </source>
</evidence>
<dbReference type="OrthoDB" id="2418081at2759"/>
<keyword evidence="3" id="KW-1185">Reference proteome</keyword>
<sequence length="102" mass="11799">MNGSTLQNILSPISLEEIDKIVKINQEELLKSCQTIHQVIQEEIEIGIPPWNIFLVGYSQGGKQGIYDLREYLREKLYQYNSIKNEVALQMSFQNKINLEAN</sequence>